<dbReference type="AlphaFoldDB" id="A0A853I9F7"/>
<evidence type="ECO:0000313" key="3">
    <source>
        <dbReference type="Proteomes" id="UP000569732"/>
    </source>
</evidence>
<evidence type="ECO:0000313" key="2">
    <source>
        <dbReference type="EMBL" id="NYZ69519.1"/>
    </source>
</evidence>
<sequence length="107" mass="11472">MKIFQLFFIMLSVNIAIADPLVTNAKITGIGNTPDGTESFFVTTSGGTGPCATGVIVFPESISSQSKFNRAYSTALTAYTTGNERVNIETLTAGETNCRMASFIYLR</sequence>
<evidence type="ECO:0000256" key="1">
    <source>
        <dbReference type="SAM" id="SignalP"/>
    </source>
</evidence>
<dbReference type="EMBL" id="JACCKB010000095">
    <property type="protein sequence ID" value="NYZ69519.1"/>
    <property type="molecule type" value="Genomic_DNA"/>
</dbReference>
<dbReference type="InterPro" id="IPR046034">
    <property type="entry name" value="DUF5992"/>
</dbReference>
<feature type="chain" id="PRO_5032814127" evidence="1">
    <location>
        <begin position="19"/>
        <end position="107"/>
    </location>
</feature>
<comment type="caution">
    <text evidence="2">The sequence shown here is derived from an EMBL/GenBank/DDBJ whole genome shotgun (WGS) entry which is preliminary data.</text>
</comment>
<organism evidence="2 3">
    <name type="scientific">Spartinivicinus marinus</name>
    <dbReference type="NCBI Taxonomy" id="2994442"/>
    <lineage>
        <taxon>Bacteria</taxon>
        <taxon>Pseudomonadati</taxon>
        <taxon>Pseudomonadota</taxon>
        <taxon>Gammaproteobacteria</taxon>
        <taxon>Oceanospirillales</taxon>
        <taxon>Zooshikellaceae</taxon>
        <taxon>Spartinivicinus</taxon>
    </lineage>
</organism>
<gene>
    <name evidence="2" type="ORF">H0A36_26225</name>
</gene>
<dbReference type="Proteomes" id="UP000569732">
    <property type="component" value="Unassembled WGS sequence"/>
</dbReference>
<keyword evidence="1" id="KW-0732">Signal</keyword>
<dbReference type="RefSeq" id="WP_180571503.1">
    <property type="nucleotide sequence ID" value="NZ_JACCKB010000095.1"/>
</dbReference>
<name>A0A853I9F7_9GAMM</name>
<protein>
    <submittedName>
        <fullName evidence="2">Uncharacterized protein</fullName>
    </submittedName>
</protein>
<proteinExistence type="predicted"/>
<reference evidence="2 3" key="1">
    <citation type="submission" date="2020-07" db="EMBL/GenBank/DDBJ databases">
        <title>Endozoicomonas sp. nov., isolated from sediment.</title>
        <authorList>
            <person name="Gu T."/>
        </authorList>
    </citation>
    <scope>NUCLEOTIDE SEQUENCE [LARGE SCALE GENOMIC DNA]</scope>
    <source>
        <strain evidence="2 3">SM1973</strain>
    </source>
</reference>
<dbReference type="Pfam" id="PF19454">
    <property type="entry name" value="DUF5992"/>
    <property type="match status" value="1"/>
</dbReference>
<keyword evidence="3" id="KW-1185">Reference proteome</keyword>
<feature type="signal peptide" evidence="1">
    <location>
        <begin position="1"/>
        <end position="18"/>
    </location>
</feature>
<accession>A0A853I9F7</accession>